<evidence type="ECO:0000256" key="1">
    <source>
        <dbReference type="SAM" id="MobiDB-lite"/>
    </source>
</evidence>
<feature type="region of interest" description="Disordered" evidence="1">
    <location>
        <begin position="1"/>
        <end position="23"/>
    </location>
</feature>
<reference evidence="2" key="2">
    <citation type="submission" date="2023-05" db="EMBL/GenBank/DDBJ databases">
        <authorList>
            <consortium name="Lawrence Berkeley National Laboratory"/>
            <person name="Steindorff A."/>
            <person name="Hensen N."/>
            <person name="Bonometti L."/>
            <person name="Westerberg I."/>
            <person name="Brannstrom I.O."/>
            <person name="Guillou S."/>
            <person name="Cros-Aarteil S."/>
            <person name="Calhoun S."/>
            <person name="Haridas S."/>
            <person name="Kuo A."/>
            <person name="Mondo S."/>
            <person name="Pangilinan J."/>
            <person name="Riley R."/>
            <person name="Labutti K."/>
            <person name="Andreopoulos B."/>
            <person name="Lipzen A."/>
            <person name="Chen C."/>
            <person name="Yanf M."/>
            <person name="Daum C."/>
            <person name="Ng V."/>
            <person name="Clum A."/>
            <person name="Ohm R."/>
            <person name="Martin F."/>
            <person name="Silar P."/>
            <person name="Natvig D."/>
            <person name="Lalanne C."/>
            <person name="Gautier V."/>
            <person name="Ament-Velasquez S.L."/>
            <person name="Kruys A."/>
            <person name="Hutchinson M.I."/>
            <person name="Powell A.J."/>
            <person name="Barry K."/>
            <person name="Miller A.N."/>
            <person name="Grigoriev I.V."/>
            <person name="Debuchy R."/>
            <person name="Gladieux P."/>
            <person name="Thoren M.H."/>
            <person name="Johannesson H."/>
        </authorList>
    </citation>
    <scope>NUCLEOTIDE SEQUENCE</scope>
    <source>
        <strain evidence="2">CBS 123565</strain>
    </source>
</reference>
<dbReference type="EMBL" id="MU853402">
    <property type="protein sequence ID" value="KAK4137968.1"/>
    <property type="molecule type" value="Genomic_DNA"/>
</dbReference>
<sequence length="250" mass="27371">MGTSNAWRGPVASCRAGPPHTAARTAESRYLANGGDRLHAHQERPVHSAATSQFMPLPTPAGDAVSWVFPPLFSCPNPLNKARRRFSVFLASRLSASHLVPLGYVTRPQSLYTYLSLYTARPQRVEATPSLRIAVISTPPPRLHIATYLRCHREACGVYPPRSPVSASLAVSGLAILHRAPAYQKTRPDSLRHRVSDTAHIWMLRQNSAERSLFPVPRFPFPNQAPASLPSAGPFISRLLPVAVSPCPRP</sequence>
<evidence type="ECO:0000313" key="3">
    <source>
        <dbReference type="Proteomes" id="UP001304895"/>
    </source>
</evidence>
<reference evidence="2" key="1">
    <citation type="journal article" date="2023" name="Mol. Phylogenet. Evol.">
        <title>Genome-scale phylogeny and comparative genomics of the fungal order Sordariales.</title>
        <authorList>
            <person name="Hensen N."/>
            <person name="Bonometti L."/>
            <person name="Westerberg I."/>
            <person name="Brannstrom I.O."/>
            <person name="Guillou S."/>
            <person name="Cros-Aarteil S."/>
            <person name="Calhoun S."/>
            <person name="Haridas S."/>
            <person name="Kuo A."/>
            <person name="Mondo S."/>
            <person name="Pangilinan J."/>
            <person name="Riley R."/>
            <person name="LaButti K."/>
            <person name="Andreopoulos B."/>
            <person name="Lipzen A."/>
            <person name="Chen C."/>
            <person name="Yan M."/>
            <person name="Daum C."/>
            <person name="Ng V."/>
            <person name="Clum A."/>
            <person name="Steindorff A."/>
            <person name="Ohm R.A."/>
            <person name="Martin F."/>
            <person name="Silar P."/>
            <person name="Natvig D.O."/>
            <person name="Lalanne C."/>
            <person name="Gautier V."/>
            <person name="Ament-Velasquez S.L."/>
            <person name="Kruys A."/>
            <person name="Hutchinson M.I."/>
            <person name="Powell A.J."/>
            <person name="Barry K."/>
            <person name="Miller A.N."/>
            <person name="Grigoriev I.V."/>
            <person name="Debuchy R."/>
            <person name="Gladieux P."/>
            <person name="Hiltunen Thoren M."/>
            <person name="Johannesson H."/>
        </authorList>
    </citation>
    <scope>NUCLEOTIDE SEQUENCE</scope>
    <source>
        <strain evidence="2">CBS 123565</strain>
    </source>
</reference>
<dbReference type="AlphaFoldDB" id="A0AAN6URZ1"/>
<keyword evidence="3" id="KW-1185">Reference proteome</keyword>
<evidence type="ECO:0000313" key="2">
    <source>
        <dbReference type="EMBL" id="KAK4137968.1"/>
    </source>
</evidence>
<accession>A0AAN6URZ1</accession>
<gene>
    <name evidence="2" type="ORF">BT67DRAFT_127158</name>
</gene>
<comment type="caution">
    <text evidence="2">The sequence shown here is derived from an EMBL/GenBank/DDBJ whole genome shotgun (WGS) entry which is preliminary data.</text>
</comment>
<organism evidence="2 3">
    <name type="scientific">Trichocladium antarcticum</name>
    <dbReference type="NCBI Taxonomy" id="1450529"/>
    <lineage>
        <taxon>Eukaryota</taxon>
        <taxon>Fungi</taxon>
        <taxon>Dikarya</taxon>
        <taxon>Ascomycota</taxon>
        <taxon>Pezizomycotina</taxon>
        <taxon>Sordariomycetes</taxon>
        <taxon>Sordariomycetidae</taxon>
        <taxon>Sordariales</taxon>
        <taxon>Chaetomiaceae</taxon>
        <taxon>Trichocladium</taxon>
    </lineage>
</organism>
<dbReference type="Proteomes" id="UP001304895">
    <property type="component" value="Unassembled WGS sequence"/>
</dbReference>
<protein>
    <submittedName>
        <fullName evidence="2">Uncharacterized protein</fullName>
    </submittedName>
</protein>
<proteinExistence type="predicted"/>
<name>A0AAN6URZ1_9PEZI</name>